<proteinExistence type="predicted"/>
<accession>A0ABQ9GB70</accession>
<reference evidence="1 2" key="1">
    <citation type="submission" date="2023-02" db="EMBL/GenBank/DDBJ databases">
        <title>LHISI_Scaffold_Assembly.</title>
        <authorList>
            <person name="Stuart O.P."/>
            <person name="Cleave R."/>
            <person name="Magrath M.J.L."/>
            <person name="Mikheyev A.S."/>
        </authorList>
    </citation>
    <scope>NUCLEOTIDE SEQUENCE [LARGE SCALE GENOMIC DNA]</scope>
    <source>
        <strain evidence="1">Daus_M_001</strain>
        <tissue evidence="1">Leg muscle</tissue>
    </source>
</reference>
<dbReference type="PANTHER" id="PTHR47331">
    <property type="entry name" value="PHD-TYPE DOMAIN-CONTAINING PROTEIN"/>
    <property type="match status" value="1"/>
</dbReference>
<protein>
    <submittedName>
        <fullName evidence="1">Uncharacterized protein</fullName>
    </submittedName>
</protein>
<name>A0ABQ9GB70_9NEOP</name>
<evidence type="ECO:0000313" key="2">
    <source>
        <dbReference type="Proteomes" id="UP001159363"/>
    </source>
</evidence>
<keyword evidence="2" id="KW-1185">Reference proteome</keyword>
<dbReference type="Proteomes" id="UP001159363">
    <property type="component" value="Chromosome 13"/>
</dbReference>
<dbReference type="EMBL" id="JARBHB010000014">
    <property type="protein sequence ID" value="KAJ8868751.1"/>
    <property type="molecule type" value="Genomic_DNA"/>
</dbReference>
<evidence type="ECO:0000313" key="1">
    <source>
        <dbReference type="EMBL" id="KAJ8868751.1"/>
    </source>
</evidence>
<sequence length="205" mass="23391">MSKVEVETSTFGWVSSRRVTSPNTEHAILTPMRICTSKYRTSGIWKHALPNLTSHLMKYYVKHITQRLLHEMTKTSHSQQQILINPSQADLQRILWCDDLNSEIKIYKLKTVTYGTTSAPFMAIRTLRQLASNEEHDFPKAAIMSCTWKTFIANRVSEIQELIQNMEWGHVSIADSHAGHHADRISIGVGPQQLAAVTGWWHGPR</sequence>
<comment type="caution">
    <text evidence="1">The sequence shown here is derived from an EMBL/GenBank/DDBJ whole genome shotgun (WGS) entry which is preliminary data.</text>
</comment>
<organism evidence="1 2">
    <name type="scientific">Dryococelus australis</name>
    <dbReference type="NCBI Taxonomy" id="614101"/>
    <lineage>
        <taxon>Eukaryota</taxon>
        <taxon>Metazoa</taxon>
        <taxon>Ecdysozoa</taxon>
        <taxon>Arthropoda</taxon>
        <taxon>Hexapoda</taxon>
        <taxon>Insecta</taxon>
        <taxon>Pterygota</taxon>
        <taxon>Neoptera</taxon>
        <taxon>Polyneoptera</taxon>
        <taxon>Phasmatodea</taxon>
        <taxon>Verophasmatodea</taxon>
        <taxon>Anareolatae</taxon>
        <taxon>Phasmatidae</taxon>
        <taxon>Eurycanthinae</taxon>
        <taxon>Dryococelus</taxon>
    </lineage>
</organism>
<gene>
    <name evidence="1" type="ORF">PR048_030291</name>
</gene>